<proteinExistence type="predicted"/>
<organism evidence="1 2">
    <name type="scientific">Caenorhabditis japonica</name>
    <dbReference type="NCBI Taxonomy" id="281687"/>
    <lineage>
        <taxon>Eukaryota</taxon>
        <taxon>Metazoa</taxon>
        <taxon>Ecdysozoa</taxon>
        <taxon>Nematoda</taxon>
        <taxon>Chromadorea</taxon>
        <taxon>Rhabditida</taxon>
        <taxon>Rhabditina</taxon>
        <taxon>Rhabditomorpha</taxon>
        <taxon>Rhabditoidea</taxon>
        <taxon>Rhabditidae</taxon>
        <taxon>Peloderinae</taxon>
        <taxon>Caenorhabditis</taxon>
    </lineage>
</organism>
<reference evidence="1" key="2">
    <citation type="submission" date="2022-06" db="UniProtKB">
        <authorList>
            <consortium name="EnsemblMetazoa"/>
        </authorList>
    </citation>
    <scope>IDENTIFICATION</scope>
    <source>
        <strain evidence="1">DF5081</strain>
    </source>
</reference>
<sequence length="122" mass="13621">MKRCLGMSSSSSAPADAPAIASSSEGFHVDSRELRDSVTQLEVHVYGGFVEVETIAEYSGYTDHSGQPLLWSHDVEFVVDISGIFCTLEKGLYTVKVVRFHRTNVFAKWRLARRNPIIKAMQ</sequence>
<keyword evidence="2" id="KW-1185">Reference proteome</keyword>
<reference evidence="2" key="1">
    <citation type="submission" date="2010-08" db="EMBL/GenBank/DDBJ databases">
        <authorList>
            <consortium name="Caenorhabditis japonica Sequencing Consortium"/>
            <person name="Wilson R.K."/>
        </authorList>
    </citation>
    <scope>NUCLEOTIDE SEQUENCE [LARGE SCALE GENOMIC DNA]</scope>
    <source>
        <strain evidence="2">DF5081</strain>
    </source>
</reference>
<dbReference type="Proteomes" id="UP000005237">
    <property type="component" value="Unassembled WGS sequence"/>
</dbReference>
<name>A0A8R1E2U3_CAEJA</name>
<evidence type="ECO:0000313" key="1">
    <source>
        <dbReference type="EnsemblMetazoa" id="CJA18779a.1"/>
    </source>
</evidence>
<evidence type="ECO:0000313" key="2">
    <source>
        <dbReference type="Proteomes" id="UP000005237"/>
    </source>
</evidence>
<dbReference type="AlphaFoldDB" id="A0A8R1E2U3"/>
<protein>
    <submittedName>
        <fullName evidence="1">Uncharacterized protein</fullName>
    </submittedName>
</protein>
<accession>A0A8R1E2U3</accession>
<dbReference type="EnsemblMetazoa" id="CJA18779a.1">
    <property type="protein sequence ID" value="CJA18779a.1"/>
    <property type="gene ID" value="WBGene00137984"/>
</dbReference>